<accession>A0A154BTU2</accession>
<dbReference type="InterPro" id="IPR017695">
    <property type="entry name" value="Se-dep_Mo_hydrolase_YqeB"/>
</dbReference>
<dbReference type="AlphaFoldDB" id="A0A154BTU2"/>
<comment type="caution">
    <text evidence="1">The sequence shown here is derived from an EMBL/GenBank/DDBJ whole genome shotgun (WGS) entry which is preliminary data.</text>
</comment>
<name>A0A154BTU2_ANASB</name>
<evidence type="ECO:0000313" key="2">
    <source>
        <dbReference type="Proteomes" id="UP000076268"/>
    </source>
</evidence>
<protein>
    <recommendedName>
        <fullName evidence="3">Molybdenum hydroxylase</fullName>
    </recommendedName>
</protein>
<reference evidence="1 2" key="1">
    <citation type="submission" date="2016-02" db="EMBL/GenBank/DDBJ databases">
        <title>Anaerosporomusa subterraneum gen. nov., sp. nov., a spore-forming obligate anaerobe isolated from saprolite.</title>
        <authorList>
            <person name="Choi J.K."/>
            <person name="Shah M."/>
            <person name="Yee N."/>
        </authorList>
    </citation>
    <scope>NUCLEOTIDE SEQUENCE [LARGE SCALE GENOMIC DNA]</scope>
    <source>
        <strain evidence="1 2">RU4</strain>
    </source>
</reference>
<dbReference type="RefSeq" id="WP_066238347.1">
    <property type="nucleotide sequence ID" value="NZ_LSGP01000013.1"/>
</dbReference>
<dbReference type="EMBL" id="LSGP01000013">
    <property type="protein sequence ID" value="KYZ76938.1"/>
    <property type="molecule type" value="Genomic_DNA"/>
</dbReference>
<proteinExistence type="predicted"/>
<gene>
    <name evidence="1" type="ORF">AXX12_01985</name>
</gene>
<keyword evidence="2" id="KW-1185">Reference proteome</keyword>
<sequence>MTTVLIKSGGDIATGIAHRLFVSGYQVVITELPEPTVIRRTVSFAAAVYQQQCQVEGVTAKCVSFSQAAECLSTGVIPVLVDPECRSLAQFQPAAVVDAILAKQNTGTQLADASLVIGIGPGFIAGRDVHCVIETMRGHDLGRVITDGSALANTGVPGEIGGYSLERLLRAPCDGVFTPIREIGNVVAAGEVVAQVSGQPVVAEISGVLRGLLFDRLVVRQGMKIGDIDPRCRREHCFTISDKARAVGGGVLEALLGHKVLPGN</sequence>
<dbReference type="STRING" id="1794912.AXX12_01985"/>
<evidence type="ECO:0000313" key="1">
    <source>
        <dbReference type="EMBL" id="KYZ76938.1"/>
    </source>
</evidence>
<dbReference type="OrthoDB" id="9815497at2"/>
<evidence type="ECO:0008006" key="3">
    <source>
        <dbReference type="Google" id="ProtNLM"/>
    </source>
</evidence>
<organism evidence="1 2">
    <name type="scientific">Anaerosporomusa subterranea</name>
    <dbReference type="NCBI Taxonomy" id="1794912"/>
    <lineage>
        <taxon>Bacteria</taxon>
        <taxon>Bacillati</taxon>
        <taxon>Bacillota</taxon>
        <taxon>Negativicutes</taxon>
        <taxon>Acetonemataceae</taxon>
        <taxon>Anaerosporomusa</taxon>
    </lineage>
</organism>
<dbReference type="Proteomes" id="UP000076268">
    <property type="component" value="Unassembled WGS sequence"/>
</dbReference>
<dbReference type="NCBIfam" id="TIGR03309">
    <property type="entry name" value="matur_yqeB"/>
    <property type="match status" value="1"/>
</dbReference>